<protein>
    <submittedName>
        <fullName evidence="1">Uncharacterized protein</fullName>
    </submittedName>
</protein>
<dbReference type="Proteomes" id="UP000662747">
    <property type="component" value="Chromosome"/>
</dbReference>
<dbReference type="EMBL" id="CP071090">
    <property type="protein sequence ID" value="QSQ25557.1"/>
    <property type="molecule type" value="Genomic_DNA"/>
</dbReference>
<proteinExistence type="predicted"/>
<accession>A0ABX7P591</accession>
<gene>
    <name evidence="1" type="ORF">JY651_11755</name>
</gene>
<dbReference type="RefSeq" id="WP_206727112.1">
    <property type="nucleotide sequence ID" value="NZ_CP071090.1"/>
</dbReference>
<reference evidence="1 2" key="1">
    <citation type="submission" date="2021-02" db="EMBL/GenBank/DDBJ databases">
        <title>De Novo genome assembly of isolated myxobacteria.</title>
        <authorList>
            <person name="Stevens D.C."/>
        </authorList>
    </citation>
    <scope>NUCLEOTIDE SEQUENCE [LARGE SCALE GENOMIC DNA]</scope>
    <source>
        <strain evidence="2">SCPEA02</strain>
    </source>
</reference>
<keyword evidence="2" id="KW-1185">Reference proteome</keyword>
<sequence>MNYYVTAGWNHSCIEGVYDGANCYIMSAPSGTTPFKWGNAFYYAE</sequence>
<evidence type="ECO:0000313" key="2">
    <source>
        <dbReference type="Proteomes" id="UP000662747"/>
    </source>
</evidence>
<organism evidence="1 2">
    <name type="scientific">Pyxidicoccus parkwayensis</name>
    <dbReference type="NCBI Taxonomy" id="2813578"/>
    <lineage>
        <taxon>Bacteria</taxon>
        <taxon>Pseudomonadati</taxon>
        <taxon>Myxococcota</taxon>
        <taxon>Myxococcia</taxon>
        <taxon>Myxococcales</taxon>
        <taxon>Cystobacterineae</taxon>
        <taxon>Myxococcaceae</taxon>
        <taxon>Pyxidicoccus</taxon>
    </lineage>
</organism>
<evidence type="ECO:0000313" key="1">
    <source>
        <dbReference type="EMBL" id="QSQ25557.1"/>
    </source>
</evidence>
<name>A0ABX7P591_9BACT</name>